<comment type="similarity">
    <text evidence="3 13">Belongs to the FAD-dependent oxidoreductase 2 family. NadB subfamily.</text>
</comment>
<keyword evidence="6 13" id="KW-0285">Flavoprotein</keyword>
<dbReference type="SUPFAM" id="SSF56425">
    <property type="entry name" value="Succinate dehydrogenase/fumarate reductase flavoprotein, catalytic domain"/>
    <property type="match status" value="1"/>
</dbReference>
<dbReference type="InterPro" id="IPR003953">
    <property type="entry name" value="FAD-dep_OxRdtase_2_FAD-bd"/>
</dbReference>
<protein>
    <recommendedName>
        <fullName evidence="5 12">L-aspartate oxidase</fullName>
        <ecNumber evidence="4 12">1.4.3.16</ecNumber>
    </recommendedName>
</protein>
<proteinExistence type="inferred from homology"/>
<dbReference type="Proteomes" id="UP000523000">
    <property type="component" value="Unassembled WGS sequence"/>
</dbReference>
<dbReference type="PANTHER" id="PTHR42716">
    <property type="entry name" value="L-ASPARTATE OXIDASE"/>
    <property type="match status" value="1"/>
</dbReference>
<evidence type="ECO:0000256" key="11">
    <source>
        <dbReference type="ARBA" id="ARBA00048305"/>
    </source>
</evidence>
<dbReference type="SUPFAM" id="SSF46977">
    <property type="entry name" value="Succinate dehydrogenase/fumarate reductase flavoprotein C-terminal domain"/>
    <property type="match status" value="1"/>
</dbReference>
<dbReference type="PRINTS" id="PR00368">
    <property type="entry name" value="FADPNR"/>
</dbReference>
<dbReference type="InterPro" id="IPR027477">
    <property type="entry name" value="Succ_DH/fumarate_Rdtase_cat_sf"/>
</dbReference>
<comment type="cofactor">
    <cofactor evidence="1 13">
        <name>FAD</name>
        <dbReference type="ChEBI" id="CHEBI:57692"/>
    </cofactor>
</comment>
<evidence type="ECO:0000256" key="3">
    <source>
        <dbReference type="ARBA" id="ARBA00008562"/>
    </source>
</evidence>
<evidence type="ECO:0000259" key="16">
    <source>
        <dbReference type="Pfam" id="PF02910"/>
    </source>
</evidence>
<dbReference type="Pfam" id="PF02910">
    <property type="entry name" value="Succ_DH_flav_C"/>
    <property type="match status" value="1"/>
</dbReference>
<dbReference type="GO" id="GO:0005737">
    <property type="term" value="C:cytoplasm"/>
    <property type="evidence" value="ECO:0007669"/>
    <property type="project" value="UniProtKB-SubCell"/>
</dbReference>
<evidence type="ECO:0000313" key="17">
    <source>
        <dbReference type="EMBL" id="MBB2996440.1"/>
    </source>
</evidence>
<dbReference type="Gene3D" id="1.20.58.100">
    <property type="entry name" value="Fumarate reductase/succinate dehydrogenase flavoprotein-like, C-terminal domain"/>
    <property type="match status" value="1"/>
</dbReference>
<gene>
    <name evidence="17" type="ORF">E9229_002631</name>
</gene>
<feature type="region of interest" description="Disordered" evidence="14">
    <location>
        <begin position="512"/>
        <end position="549"/>
    </location>
</feature>
<dbReference type="InterPro" id="IPR036188">
    <property type="entry name" value="FAD/NAD-bd_sf"/>
</dbReference>
<dbReference type="NCBIfam" id="TIGR00551">
    <property type="entry name" value="nadB"/>
    <property type="match status" value="1"/>
</dbReference>
<accession>A0A839QKU4</accession>
<reference evidence="17 18" key="1">
    <citation type="submission" date="2020-08" db="EMBL/GenBank/DDBJ databases">
        <title>Sequencing the genomes of 1000 actinobacteria strains.</title>
        <authorList>
            <person name="Klenk H.-P."/>
        </authorList>
    </citation>
    <scope>NUCLEOTIDE SEQUENCE [LARGE SCALE GENOMIC DNA]</scope>
    <source>
        <strain evidence="17 18">DSM 22826</strain>
    </source>
</reference>
<evidence type="ECO:0000256" key="6">
    <source>
        <dbReference type="ARBA" id="ARBA00022630"/>
    </source>
</evidence>
<dbReference type="RefSeq" id="WP_183511717.1">
    <property type="nucleotide sequence ID" value="NZ_BAABGK010000012.1"/>
</dbReference>
<evidence type="ECO:0000256" key="14">
    <source>
        <dbReference type="SAM" id="MobiDB-lite"/>
    </source>
</evidence>
<name>A0A839QKU4_9MICC</name>
<evidence type="ECO:0000256" key="10">
    <source>
        <dbReference type="ARBA" id="ARBA00029426"/>
    </source>
</evidence>
<keyword evidence="8 13" id="KW-0274">FAD</keyword>
<organism evidence="17 18">
    <name type="scientific">Paeniglutamicibacter cryotolerans</name>
    <dbReference type="NCBI Taxonomy" id="670079"/>
    <lineage>
        <taxon>Bacteria</taxon>
        <taxon>Bacillati</taxon>
        <taxon>Actinomycetota</taxon>
        <taxon>Actinomycetes</taxon>
        <taxon>Micrococcales</taxon>
        <taxon>Micrococcaceae</taxon>
        <taxon>Paeniglutamicibacter</taxon>
    </lineage>
</organism>
<feature type="domain" description="FAD-dependent oxidoreductase 2 FAD-binding" evidence="15">
    <location>
        <begin position="6"/>
        <end position="393"/>
    </location>
</feature>
<evidence type="ECO:0000256" key="13">
    <source>
        <dbReference type="RuleBase" id="RU362049"/>
    </source>
</evidence>
<evidence type="ECO:0000256" key="1">
    <source>
        <dbReference type="ARBA" id="ARBA00001974"/>
    </source>
</evidence>
<dbReference type="InterPro" id="IPR015939">
    <property type="entry name" value="Fum_Rdtase/Succ_DH_flav-like_C"/>
</dbReference>
<dbReference type="EC" id="1.4.3.16" evidence="4 12"/>
<feature type="domain" description="Fumarate reductase/succinate dehydrogenase flavoprotein-like C-terminal" evidence="16">
    <location>
        <begin position="481"/>
        <end position="515"/>
    </location>
</feature>
<dbReference type="InterPro" id="IPR037099">
    <property type="entry name" value="Fum_R/Succ_DH_flav-like_C_sf"/>
</dbReference>
<comment type="catalytic activity">
    <reaction evidence="11">
        <text>L-aspartate + O2 = iminosuccinate + H2O2</text>
        <dbReference type="Rhea" id="RHEA:25876"/>
        <dbReference type="ChEBI" id="CHEBI:15379"/>
        <dbReference type="ChEBI" id="CHEBI:16240"/>
        <dbReference type="ChEBI" id="CHEBI:29991"/>
        <dbReference type="ChEBI" id="CHEBI:77875"/>
        <dbReference type="EC" id="1.4.3.16"/>
    </reaction>
    <physiologicalReaction direction="left-to-right" evidence="11">
        <dbReference type="Rhea" id="RHEA:25877"/>
    </physiologicalReaction>
</comment>
<dbReference type="Gene3D" id="3.50.50.60">
    <property type="entry name" value="FAD/NAD(P)-binding domain"/>
    <property type="match status" value="1"/>
</dbReference>
<evidence type="ECO:0000256" key="12">
    <source>
        <dbReference type="NCBIfam" id="TIGR00551"/>
    </source>
</evidence>
<dbReference type="SUPFAM" id="SSF51905">
    <property type="entry name" value="FAD/NAD(P)-binding domain"/>
    <property type="match status" value="1"/>
</dbReference>
<evidence type="ECO:0000256" key="4">
    <source>
        <dbReference type="ARBA" id="ARBA00012173"/>
    </source>
</evidence>
<dbReference type="FunFam" id="3.90.700.10:FF:000002">
    <property type="entry name" value="L-aspartate oxidase"/>
    <property type="match status" value="1"/>
</dbReference>
<evidence type="ECO:0000256" key="8">
    <source>
        <dbReference type="ARBA" id="ARBA00022827"/>
    </source>
</evidence>
<dbReference type="GO" id="GO:0008734">
    <property type="term" value="F:L-aspartate oxidase activity"/>
    <property type="evidence" value="ECO:0007669"/>
    <property type="project" value="UniProtKB-UniRule"/>
</dbReference>
<keyword evidence="18" id="KW-1185">Reference proteome</keyword>
<dbReference type="GO" id="GO:0033765">
    <property type="term" value="F:steroid dehydrogenase activity, acting on the CH-CH group of donors"/>
    <property type="evidence" value="ECO:0007669"/>
    <property type="project" value="UniProtKB-ARBA"/>
</dbReference>
<dbReference type="PANTHER" id="PTHR42716:SF2">
    <property type="entry name" value="L-ASPARTATE OXIDASE, CHLOROPLASTIC"/>
    <property type="match status" value="1"/>
</dbReference>
<dbReference type="UniPathway" id="UPA00253">
    <property type="reaction ID" value="UER00326"/>
</dbReference>
<evidence type="ECO:0000256" key="5">
    <source>
        <dbReference type="ARBA" id="ARBA00021901"/>
    </source>
</evidence>
<evidence type="ECO:0000256" key="9">
    <source>
        <dbReference type="ARBA" id="ARBA00023002"/>
    </source>
</evidence>
<comment type="pathway">
    <text evidence="2 13">Cofactor biosynthesis; NAD(+) biosynthesis; iminoaspartate from L-aspartate (oxidase route): step 1/1.</text>
</comment>
<dbReference type="AlphaFoldDB" id="A0A839QKU4"/>
<evidence type="ECO:0000256" key="7">
    <source>
        <dbReference type="ARBA" id="ARBA00022642"/>
    </source>
</evidence>
<evidence type="ECO:0000256" key="2">
    <source>
        <dbReference type="ARBA" id="ARBA00004950"/>
    </source>
</evidence>
<sequence>MSPGSLLIVGSGIAGLYAAVTAAARGHRTTLLTKDRLRDSNTWYAQGGIAAVGPLGASRGDAVAHHVADTLTAGAGLNDETAVRRICAGAWAQVQALSELGAGFDTAPEGEYALGLEAAHSHARILHAHGDGTGRALAGALITACRSLEAAGKLEIRENAFVSRLLTDGHRVTGVQVLSDAHSHAQSGAGFAGTGELHADAVLLATGGIGQLYAATTNPAGATGDGVALAWEAGALVADAEFVQFHPTLVPAGRFMISEAVRGEGAVLIDGTGTRFMQGIHPDAELAPRDVVARAIHRVRSAGGAVYLDATAVERREGPGFLARRFPGITAALGALGHDLALAPVPVAPAQHYWMGGIHVDDAGRTTVPGLLAAGECSNTGVHGANRLASNSLLEALVYAWRAVTHLPVAGTPTGTADTSLITTHPGPLTPEEATAEASCVELSALQELATAYLGVERTGAELRVAAKQLASWSSPGATRATLELSNLLTVGRIIAHAAGLRGDSIGAHYRLDAPGLPQPRNGRPARSALFNPRTLPRADSRTDTGPTP</sequence>
<comment type="function">
    <text evidence="10">Catalyzes the oxidation of L-aspartate to iminoaspartate, the first step in the de novo biosynthesis of NAD(+).</text>
</comment>
<dbReference type="GO" id="GO:0034628">
    <property type="term" value="P:'de novo' NAD+ biosynthetic process from L-aspartate"/>
    <property type="evidence" value="ECO:0007669"/>
    <property type="project" value="TreeGrafter"/>
</dbReference>
<dbReference type="Pfam" id="PF00890">
    <property type="entry name" value="FAD_binding_2"/>
    <property type="match status" value="1"/>
</dbReference>
<evidence type="ECO:0000313" key="18">
    <source>
        <dbReference type="Proteomes" id="UP000523000"/>
    </source>
</evidence>
<dbReference type="EMBL" id="JACHVS010000001">
    <property type="protein sequence ID" value="MBB2996440.1"/>
    <property type="molecule type" value="Genomic_DNA"/>
</dbReference>
<evidence type="ECO:0000259" key="15">
    <source>
        <dbReference type="Pfam" id="PF00890"/>
    </source>
</evidence>
<comment type="subcellular location">
    <subcellularLocation>
        <location evidence="13">Cytoplasm</location>
    </subcellularLocation>
</comment>
<dbReference type="InterPro" id="IPR005288">
    <property type="entry name" value="NadB"/>
</dbReference>
<keyword evidence="7 13" id="KW-0662">Pyridine nucleotide biosynthesis</keyword>
<keyword evidence="9 13" id="KW-0560">Oxidoreductase</keyword>
<dbReference type="Gene3D" id="3.90.700.10">
    <property type="entry name" value="Succinate dehydrogenase/fumarate reductase flavoprotein, catalytic domain"/>
    <property type="match status" value="1"/>
</dbReference>
<comment type="caution">
    <text evidence="17">The sequence shown here is derived from an EMBL/GenBank/DDBJ whole genome shotgun (WGS) entry which is preliminary data.</text>
</comment>